<name>A0A371HE33_MUCPR</name>
<dbReference type="OrthoDB" id="1917367at2759"/>
<dbReference type="Proteomes" id="UP000257109">
    <property type="component" value="Unassembled WGS sequence"/>
</dbReference>
<proteinExistence type="predicted"/>
<gene>
    <name evidence="3" type="ORF">CR513_15705</name>
</gene>
<feature type="region of interest" description="Disordered" evidence="1">
    <location>
        <begin position="181"/>
        <end position="200"/>
    </location>
</feature>
<evidence type="ECO:0000313" key="4">
    <source>
        <dbReference type="Proteomes" id="UP000257109"/>
    </source>
</evidence>
<protein>
    <recommendedName>
        <fullName evidence="2">Retroviral polymerase SH3-like domain-containing protein</fullName>
    </recommendedName>
</protein>
<dbReference type="AlphaFoldDB" id="A0A371HE33"/>
<feature type="non-terminal residue" evidence="3">
    <location>
        <position position="1"/>
    </location>
</feature>
<comment type="caution">
    <text evidence="3">The sequence shown here is derived from an EMBL/GenBank/DDBJ whole genome shotgun (WGS) entry which is preliminary data.</text>
</comment>
<keyword evidence="4" id="KW-1185">Reference proteome</keyword>
<accession>A0A371HE33</accession>
<organism evidence="3 4">
    <name type="scientific">Mucuna pruriens</name>
    <name type="common">Velvet bean</name>
    <name type="synonym">Dolichos pruriens</name>
    <dbReference type="NCBI Taxonomy" id="157652"/>
    <lineage>
        <taxon>Eukaryota</taxon>
        <taxon>Viridiplantae</taxon>
        <taxon>Streptophyta</taxon>
        <taxon>Embryophyta</taxon>
        <taxon>Tracheophyta</taxon>
        <taxon>Spermatophyta</taxon>
        <taxon>Magnoliopsida</taxon>
        <taxon>eudicotyledons</taxon>
        <taxon>Gunneridae</taxon>
        <taxon>Pentapetalae</taxon>
        <taxon>rosids</taxon>
        <taxon>fabids</taxon>
        <taxon>Fabales</taxon>
        <taxon>Fabaceae</taxon>
        <taxon>Papilionoideae</taxon>
        <taxon>50 kb inversion clade</taxon>
        <taxon>NPAAA clade</taxon>
        <taxon>indigoferoid/millettioid clade</taxon>
        <taxon>Phaseoleae</taxon>
        <taxon>Mucuna</taxon>
    </lineage>
</organism>
<dbReference type="EMBL" id="QJKJ01002854">
    <property type="protein sequence ID" value="RDY01027.1"/>
    <property type="molecule type" value="Genomic_DNA"/>
</dbReference>
<sequence>MVLNMLTLNFLSLLQIKVLFMNLFVSIPLNKMGLPELYSLKCLFQRPTREKLLLTRVLQGISSVEHILSSFPPSLLLLSLLCRVFGYVAFVYSHSPNRGKLDSRVIKCIFIGYLPNKNRYKCYHPQSRQFFVSMDGESIPEVEPVLGSLSLLSLQDIQDTNHENKHEDYNEVKGKDYKEAKAEDYKEAEEEDHNETEKEDQFFGIKYQRRKKPTLVPHDHVPSISYISYLNLFVLIISLQHRSFIAAIDAIKIPTSIQEAIKDNN</sequence>
<evidence type="ECO:0000256" key="1">
    <source>
        <dbReference type="SAM" id="MobiDB-lite"/>
    </source>
</evidence>
<evidence type="ECO:0000313" key="3">
    <source>
        <dbReference type="EMBL" id="RDY01027.1"/>
    </source>
</evidence>
<dbReference type="Pfam" id="PF25597">
    <property type="entry name" value="SH3_retrovirus"/>
    <property type="match status" value="1"/>
</dbReference>
<reference evidence="3" key="1">
    <citation type="submission" date="2018-05" db="EMBL/GenBank/DDBJ databases">
        <title>Draft genome of Mucuna pruriens seed.</title>
        <authorList>
            <person name="Nnadi N.E."/>
            <person name="Vos R."/>
            <person name="Hasami M.H."/>
            <person name="Devisetty U.K."/>
            <person name="Aguiy J.C."/>
        </authorList>
    </citation>
    <scope>NUCLEOTIDE SEQUENCE [LARGE SCALE GENOMIC DNA]</scope>
    <source>
        <strain evidence="3">JCA_2017</strain>
    </source>
</reference>
<feature type="domain" description="Retroviral polymerase SH3-like" evidence="2">
    <location>
        <begin position="89"/>
        <end position="135"/>
    </location>
</feature>
<evidence type="ECO:0000259" key="2">
    <source>
        <dbReference type="Pfam" id="PF25597"/>
    </source>
</evidence>
<dbReference type="InterPro" id="IPR057670">
    <property type="entry name" value="SH3_retrovirus"/>
</dbReference>